<name>A0A7W7SX65_9ACTN</name>
<dbReference type="SUPFAM" id="SSF56024">
    <property type="entry name" value="Phospholipase D/nuclease"/>
    <property type="match status" value="2"/>
</dbReference>
<dbReference type="PANTHER" id="PTHR43856:SF1">
    <property type="entry name" value="MITOCHONDRIAL CARDIOLIPIN HYDROLASE"/>
    <property type="match status" value="1"/>
</dbReference>
<accession>A0A7W7SX65</accession>
<feature type="domain" description="PLD phosphodiesterase" evidence="7">
    <location>
        <begin position="367"/>
        <end position="401"/>
    </location>
</feature>
<evidence type="ECO:0000256" key="2">
    <source>
        <dbReference type="ARBA" id="ARBA00008664"/>
    </source>
</evidence>
<dbReference type="PANTHER" id="PTHR43856">
    <property type="entry name" value="CARDIOLIPIN HYDROLASE"/>
    <property type="match status" value="1"/>
</dbReference>
<dbReference type="EMBL" id="JACHJW010000001">
    <property type="protein sequence ID" value="MBB4962571.1"/>
    <property type="molecule type" value="Genomic_DNA"/>
</dbReference>
<keyword evidence="5" id="KW-0442">Lipid degradation</keyword>
<evidence type="ECO:0000313" key="8">
    <source>
        <dbReference type="EMBL" id="MBB4962571.1"/>
    </source>
</evidence>
<evidence type="ECO:0000259" key="7">
    <source>
        <dbReference type="PROSITE" id="PS50035"/>
    </source>
</evidence>
<protein>
    <recommendedName>
        <fullName evidence="3">phospholipase D</fullName>
        <ecNumber evidence="3">3.1.4.4</ecNumber>
    </recommendedName>
</protein>
<dbReference type="RefSeq" id="WP_221449263.1">
    <property type="nucleotide sequence ID" value="NZ_JACHJW010000001.1"/>
</dbReference>
<dbReference type="GO" id="GO:0004630">
    <property type="term" value="F:phospholipase D activity"/>
    <property type="evidence" value="ECO:0007669"/>
    <property type="project" value="UniProtKB-EC"/>
</dbReference>
<gene>
    <name evidence="8" type="ORF">FHR38_006304</name>
</gene>
<comment type="caution">
    <text evidence="8">The sequence shown here is derived from an EMBL/GenBank/DDBJ whole genome shotgun (WGS) entry which is preliminary data.</text>
</comment>
<dbReference type="GO" id="GO:0016042">
    <property type="term" value="P:lipid catabolic process"/>
    <property type="evidence" value="ECO:0007669"/>
    <property type="project" value="UniProtKB-KW"/>
</dbReference>
<dbReference type="Gene3D" id="3.30.870.10">
    <property type="entry name" value="Endonuclease Chain A"/>
    <property type="match status" value="2"/>
</dbReference>
<dbReference type="EC" id="3.1.4.4" evidence="3"/>
<keyword evidence="9" id="KW-1185">Reference proteome</keyword>
<comment type="catalytic activity">
    <reaction evidence="1">
        <text>a 1,2-diacyl-sn-glycero-3-phosphocholine + H2O = a 1,2-diacyl-sn-glycero-3-phosphate + choline + H(+)</text>
        <dbReference type="Rhea" id="RHEA:14445"/>
        <dbReference type="ChEBI" id="CHEBI:15354"/>
        <dbReference type="ChEBI" id="CHEBI:15377"/>
        <dbReference type="ChEBI" id="CHEBI:15378"/>
        <dbReference type="ChEBI" id="CHEBI:57643"/>
        <dbReference type="ChEBI" id="CHEBI:58608"/>
        <dbReference type="EC" id="3.1.4.4"/>
    </reaction>
</comment>
<reference evidence="8 9" key="1">
    <citation type="submission" date="2020-08" db="EMBL/GenBank/DDBJ databases">
        <title>Sequencing the genomes of 1000 actinobacteria strains.</title>
        <authorList>
            <person name="Klenk H.-P."/>
        </authorList>
    </citation>
    <scope>NUCLEOTIDE SEQUENCE [LARGE SCALE GENOMIC DNA]</scope>
    <source>
        <strain evidence="8 9">DSM 45886</strain>
    </source>
</reference>
<evidence type="ECO:0000256" key="6">
    <source>
        <dbReference type="ARBA" id="ARBA00023098"/>
    </source>
</evidence>
<dbReference type="AlphaFoldDB" id="A0A7W7SX65"/>
<evidence type="ECO:0000256" key="5">
    <source>
        <dbReference type="ARBA" id="ARBA00022963"/>
    </source>
</evidence>
<dbReference type="GO" id="GO:0016891">
    <property type="term" value="F:RNA endonuclease activity producing 5'-phosphomonoesters, hydrolytic mechanism"/>
    <property type="evidence" value="ECO:0007669"/>
    <property type="project" value="TreeGrafter"/>
</dbReference>
<dbReference type="InterPro" id="IPR025202">
    <property type="entry name" value="PLD-like_dom"/>
</dbReference>
<organism evidence="8 9">
    <name type="scientific">Micromonospora polyrhachis</name>
    <dbReference type="NCBI Taxonomy" id="1282883"/>
    <lineage>
        <taxon>Bacteria</taxon>
        <taxon>Bacillati</taxon>
        <taxon>Actinomycetota</taxon>
        <taxon>Actinomycetes</taxon>
        <taxon>Micromonosporales</taxon>
        <taxon>Micromonosporaceae</taxon>
        <taxon>Micromonospora</taxon>
    </lineage>
</organism>
<dbReference type="GO" id="GO:0006793">
    <property type="term" value="P:phosphorus metabolic process"/>
    <property type="evidence" value="ECO:0007669"/>
    <property type="project" value="UniProtKB-ARBA"/>
</dbReference>
<dbReference type="InterPro" id="IPR051406">
    <property type="entry name" value="PLD_domain"/>
</dbReference>
<dbReference type="PROSITE" id="PS50035">
    <property type="entry name" value="PLD"/>
    <property type="match status" value="1"/>
</dbReference>
<proteinExistence type="inferred from homology"/>
<evidence type="ECO:0000313" key="9">
    <source>
        <dbReference type="Proteomes" id="UP000578819"/>
    </source>
</evidence>
<dbReference type="Pfam" id="PF13091">
    <property type="entry name" value="PLDc_2"/>
    <property type="match status" value="2"/>
</dbReference>
<dbReference type="InterPro" id="IPR001736">
    <property type="entry name" value="PLipase_D/transphosphatidylase"/>
</dbReference>
<evidence type="ECO:0000256" key="1">
    <source>
        <dbReference type="ARBA" id="ARBA00000798"/>
    </source>
</evidence>
<dbReference type="Proteomes" id="UP000578819">
    <property type="component" value="Unassembled WGS sequence"/>
</dbReference>
<sequence length="437" mass="47493">MTRRNLSRLGVLAAALPLLVGGPVIPVGPASATLVKPTIDGGTFNDPLGTPEQQAAIFHQIIALVDATPPGEHIHVSMFDFTDIGVADALNAAHGRGVNVKVIIDDSSYLGGAGQLKPSPAYDALRDPTTGLGSDDAARSWIVVCDDQFEGGGGVDDVRRGCIATPPPGPAYNHNKFFLFSKIGPFDDGTTYSNVVFQTSSNLTDWYKVESYNDAVTFVDATVYNGFRRYHEDMRRLRYSSTGSNAYYWSTPTGSTFRAYFFPRRDSNYRNPASDTIVNALNEISCGYTGHDGLRHQTDIRIVVLHFLNSRLQVARKLAELRGRGCWIDVIYAETSPDVPGVVDVVDVLAAAGIQHLRCKFNVAPGIDVRPHNKFMLIDGDYNGSITPRVYTGSPNFDGSSLRSSDQALIRISSAVYHASYLSYFYKIRTACGSSGA</sequence>
<evidence type="ECO:0000256" key="3">
    <source>
        <dbReference type="ARBA" id="ARBA00012027"/>
    </source>
</evidence>
<keyword evidence="6" id="KW-0443">Lipid metabolism</keyword>
<comment type="similarity">
    <text evidence="2">Belongs to the phospholipase D family.</text>
</comment>
<evidence type="ECO:0000256" key="4">
    <source>
        <dbReference type="ARBA" id="ARBA00022801"/>
    </source>
</evidence>
<keyword evidence="4" id="KW-0378">Hydrolase</keyword>